<protein>
    <submittedName>
        <fullName evidence="1">Uncharacterized protein</fullName>
    </submittedName>
</protein>
<dbReference type="Pfam" id="PF23840">
    <property type="entry name" value="Phage_tail_terminator"/>
    <property type="match status" value="1"/>
</dbReference>
<reference evidence="1 2" key="1">
    <citation type="submission" date="2019-09" db="EMBL/GenBank/DDBJ databases">
        <title>Taxonomic organization of the family Brucellaceae based on a phylogenomic approach.</title>
        <authorList>
            <person name="Leclercq S."/>
            <person name="Cloeckaert A."/>
            <person name="Zygmunt M.S."/>
        </authorList>
    </citation>
    <scope>NUCLEOTIDE SEQUENCE [LARGE SCALE GENOMIC DNA]</scope>
    <source>
        <strain evidence="1 2">WS1830</strain>
    </source>
</reference>
<dbReference type="Proteomes" id="UP000481643">
    <property type="component" value="Unassembled WGS sequence"/>
</dbReference>
<dbReference type="InterPro" id="IPR056912">
    <property type="entry name" value="Phage_JBD30_tail_term-like"/>
</dbReference>
<accession>A0A6L3YTS1</accession>
<dbReference type="EMBL" id="WBVX01000006">
    <property type="protein sequence ID" value="KAB2687523.1"/>
    <property type="molecule type" value="Genomic_DNA"/>
</dbReference>
<dbReference type="AlphaFoldDB" id="A0A6L3YTS1"/>
<proteinExistence type="predicted"/>
<name>A0A6L3YTS1_9HYPH</name>
<dbReference type="RefSeq" id="WP_151651489.1">
    <property type="nucleotide sequence ID" value="NZ_WBVX01000006.1"/>
</dbReference>
<organism evidence="1 2">
    <name type="scientific">Brucella tritici</name>
    <dbReference type="NCBI Taxonomy" id="94626"/>
    <lineage>
        <taxon>Bacteria</taxon>
        <taxon>Pseudomonadati</taxon>
        <taxon>Pseudomonadota</taxon>
        <taxon>Alphaproteobacteria</taxon>
        <taxon>Hyphomicrobiales</taxon>
        <taxon>Brucellaceae</taxon>
        <taxon>Brucella/Ochrobactrum group</taxon>
        <taxon>Brucella</taxon>
    </lineage>
</organism>
<gene>
    <name evidence="1" type="ORF">F9L08_08185</name>
</gene>
<evidence type="ECO:0000313" key="1">
    <source>
        <dbReference type="EMBL" id="KAB2687523.1"/>
    </source>
</evidence>
<sequence>MNIVEKIKSKLIAIDPPVFRIVAGAAEFASIQSVPKALPAAYVMTLHDASSDNERMTGPVLQQTSVDIGIVIVTGNLSDARGDASSHDIEALKKSVRDHLVGYVPDPAGDGMPLIHVSGELLKAWGGSIWWQEVLGASSSIEEQAAATAQP</sequence>
<evidence type="ECO:0000313" key="2">
    <source>
        <dbReference type="Proteomes" id="UP000481643"/>
    </source>
</evidence>
<comment type="caution">
    <text evidence="1">The sequence shown here is derived from an EMBL/GenBank/DDBJ whole genome shotgun (WGS) entry which is preliminary data.</text>
</comment>